<keyword evidence="5" id="KW-1185">Reference proteome</keyword>
<comment type="similarity">
    <text evidence="1">Belongs to the non-flavoprotein flavin reductase family.</text>
</comment>
<dbReference type="GO" id="GO:0042602">
    <property type="term" value="F:riboflavin reductase (NADPH) activity"/>
    <property type="evidence" value="ECO:0007669"/>
    <property type="project" value="TreeGrafter"/>
</dbReference>
<feature type="domain" description="Flavin reductase like" evidence="3">
    <location>
        <begin position="15"/>
        <end position="159"/>
    </location>
</feature>
<dbReference type="OrthoDB" id="9792858at2"/>
<proteinExistence type="inferred from homology"/>
<dbReference type="Pfam" id="PF01613">
    <property type="entry name" value="Flavin_Reduct"/>
    <property type="match status" value="1"/>
</dbReference>
<organism evidence="4 5">
    <name type="scientific">Amycolatopsis acidicola</name>
    <dbReference type="NCBI Taxonomy" id="2596893"/>
    <lineage>
        <taxon>Bacteria</taxon>
        <taxon>Bacillati</taxon>
        <taxon>Actinomycetota</taxon>
        <taxon>Actinomycetes</taxon>
        <taxon>Pseudonocardiales</taxon>
        <taxon>Pseudonocardiaceae</taxon>
        <taxon>Amycolatopsis</taxon>
    </lineage>
</organism>
<dbReference type="PANTHER" id="PTHR30466:SF11">
    <property type="entry name" value="FLAVIN-DEPENDENT MONOOXYGENASE, REDUCTASE SUBUNIT HSAB"/>
    <property type="match status" value="1"/>
</dbReference>
<reference evidence="4" key="1">
    <citation type="submission" date="2019-09" db="EMBL/GenBank/DDBJ databases">
        <authorList>
            <person name="Teo W.F.A."/>
            <person name="Duangmal K."/>
        </authorList>
    </citation>
    <scope>NUCLEOTIDE SEQUENCE [LARGE SCALE GENOMIC DNA]</scope>
    <source>
        <strain evidence="4">K81G1</strain>
    </source>
</reference>
<accession>A0A5N0UNU8</accession>
<dbReference type="EMBL" id="VMNW02000092">
    <property type="protein sequence ID" value="KAA9152096.1"/>
    <property type="molecule type" value="Genomic_DNA"/>
</dbReference>
<evidence type="ECO:0000313" key="4">
    <source>
        <dbReference type="EMBL" id="KAA9152096.1"/>
    </source>
</evidence>
<keyword evidence="2" id="KW-0560">Oxidoreductase</keyword>
<dbReference type="PANTHER" id="PTHR30466">
    <property type="entry name" value="FLAVIN REDUCTASE"/>
    <property type="match status" value="1"/>
</dbReference>
<dbReference type="Proteomes" id="UP000319769">
    <property type="component" value="Unassembled WGS sequence"/>
</dbReference>
<evidence type="ECO:0000256" key="1">
    <source>
        <dbReference type="ARBA" id="ARBA00008898"/>
    </source>
</evidence>
<sequence length="162" mass="16747">MLTVHSDPARFRSVLGHFATGVAAITARDGAGKPVGMAVSSFTSVSLRPPLVAFLPGKSSTTFPAIAAHGTFCVNVLSAGQEPVCRALAVSGGDKFAGLDWRPGPHGDPVLDGVTAWIGCTVETVHDAGDHYIVLGRVDELDADPGSSPLLFYRSGYGRLAS</sequence>
<dbReference type="RefSeq" id="WP_144755988.1">
    <property type="nucleotide sequence ID" value="NZ_VMNW02000092.1"/>
</dbReference>
<evidence type="ECO:0000256" key="2">
    <source>
        <dbReference type="ARBA" id="ARBA00023002"/>
    </source>
</evidence>
<evidence type="ECO:0000259" key="3">
    <source>
        <dbReference type="SMART" id="SM00903"/>
    </source>
</evidence>
<protein>
    <submittedName>
        <fullName evidence="4">Flavin reductase family protein</fullName>
    </submittedName>
</protein>
<dbReference type="Gene3D" id="2.30.110.10">
    <property type="entry name" value="Electron Transport, Fmn-binding Protein, Chain A"/>
    <property type="match status" value="1"/>
</dbReference>
<evidence type="ECO:0000313" key="5">
    <source>
        <dbReference type="Proteomes" id="UP000319769"/>
    </source>
</evidence>
<comment type="caution">
    <text evidence="4">The sequence shown here is derived from an EMBL/GenBank/DDBJ whole genome shotgun (WGS) entry which is preliminary data.</text>
</comment>
<dbReference type="InterPro" id="IPR050268">
    <property type="entry name" value="NADH-dep_flavin_reductase"/>
</dbReference>
<dbReference type="InterPro" id="IPR012349">
    <property type="entry name" value="Split_barrel_FMN-bd"/>
</dbReference>
<name>A0A5N0UNU8_9PSEU</name>
<dbReference type="GO" id="GO:0010181">
    <property type="term" value="F:FMN binding"/>
    <property type="evidence" value="ECO:0007669"/>
    <property type="project" value="InterPro"/>
</dbReference>
<dbReference type="SMART" id="SM00903">
    <property type="entry name" value="Flavin_Reduct"/>
    <property type="match status" value="1"/>
</dbReference>
<dbReference type="SUPFAM" id="SSF50475">
    <property type="entry name" value="FMN-binding split barrel"/>
    <property type="match status" value="1"/>
</dbReference>
<dbReference type="AlphaFoldDB" id="A0A5N0UNU8"/>
<gene>
    <name evidence="4" type="ORF">FPZ12_037570</name>
</gene>
<dbReference type="InterPro" id="IPR002563">
    <property type="entry name" value="Flavin_Rdtase-like_dom"/>
</dbReference>